<gene>
    <name evidence="5" type="ORF">J2753_002615</name>
</gene>
<comment type="caution">
    <text evidence="5">The sequence shown here is derived from an EMBL/GenBank/DDBJ whole genome shotgun (WGS) entry which is preliminary data.</text>
</comment>
<dbReference type="SUPFAM" id="SSF53807">
    <property type="entry name" value="Helical backbone' metal receptor"/>
    <property type="match status" value="1"/>
</dbReference>
<dbReference type="Proteomes" id="UP000823736">
    <property type="component" value="Unassembled WGS sequence"/>
</dbReference>
<dbReference type="AlphaFoldDB" id="A0A8T4H177"/>
<proteinExistence type="inferred from homology"/>
<keyword evidence="2" id="KW-0813">Transport</keyword>
<evidence type="ECO:0000313" key="5">
    <source>
        <dbReference type="EMBL" id="MBP1988103.1"/>
    </source>
</evidence>
<reference evidence="5" key="1">
    <citation type="submission" date="2021-03" db="EMBL/GenBank/DDBJ databases">
        <title>Genomic Encyclopedia of Type Strains, Phase IV (KMG-IV): sequencing the most valuable type-strain genomes for metagenomic binning, comparative biology and taxonomic classification.</title>
        <authorList>
            <person name="Goeker M."/>
        </authorList>
    </citation>
    <scope>NUCLEOTIDE SEQUENCE</scope>
    <source>
        <strain evidence="5">DSM 26232</strain>
    </source>
</reference>
<keyword evidence="3" id="KW-0732">Signal</keyword>
<dbReference type="InterPro" id="IPR050492">
    <property type="entry name" value="Bact_metal-bind_prot9"/>
</dbReference>
<evidence type="ECO:0000313" key="6">
    <source>
        <dbReference type="Proteomes" id="UP000823736"/>
    </source>
</evidence>
<dbReference type="EMBL" id="JAGGLC010000006">
    <property type="protein sequence ID" value="MBP1988103.1"/>
    <property type="molecule type" value="Genomic_DNA"/>
</dbReference>
<dbReference type="InterPro" id="IPR006127">
    <property type="entry name" value="ZnuA-like"/>
</dbReference>
<organism evidence="5 6">
    <name type="scientific">Halolamina salifodinae</name>
    <dbReference type="NCBI Taxonomy" id="1202767"/>
    <lineage>
        <taxon>Archaea</taxon>
        <taxon>Methanobacteriati</taxon>
        <taxon>Methanobacteriota</taxon>
        <taxon>Stenosarchaea group</taxon>
        <taxon>Halobacteria</taxon>
        <taxon>Halobacteriales</taxon>
        <taxon>Haloferacaceae</taxon>
    </lineage>
</organism>
<evidence type="ECO:0000256" key="1">
    <source>
        <dbReference type="ARBA" id="ARBA00011028"/>
    </source>
</evidence>
<name>A0A8T4H177_9EURY</name>
<evidence type="ECO:0000256" key="4">
    <source>
        <dbReference type="SAM" id="MobiDB-lite"/>
    </source>
</evidence>
<dbReference type="GO" id="GO:0030001">
    <property type="term" value="P:metal ion transport"/>
    <property type="evidence" value="ECO:0007669"/>
    <property type="project" value="InterPro"/>
</dbReference>
<dbReference type="OrthoDB" id="50488at2157"/>
<dbReference type="PANTHER" id="PTHR42953">
    <property type="entry name" value="HIGH-AFFINITY ZINC UPTAKE SYSTEM PROTEIN ZNUA-RELATED"/>
    <property type="match status" value="1"/>
</dbReference>
<protein>
    <submittedName>
        <fullName evidence="5">Zinc transport system substrate-binding protein</fullName>
    </submittedName>
</protein>
<evidence type="ECO:0000256" key="2">
    <source>
        <dbReference type="ARBA" id="ARBA00022448"/>
    </source>
</evidence>
<feature type="region of interest" description="Disordered" evidence="4">
    <location>
        <begin position="126"/>
        <end position="172"/>
    </location>
</feature>
<evidence type="ECO:0000256" key="3">
    <source>
        <dbReference type="ARBA" id="ARBA00022729"/>
    </source>
</evidence>
<dbReference type="GO" id="GO:0046872">
    <property type="term" value="F:metal ion binding"/>
    <property type="evidence" value="ECO:0007669"/>
    <property type="project" value="InterPro"/>
</dbReference>
<dbReference type="PANTHER" id="PTHR42953:SF3">
    <property type="entry name" value="HIGH-AFFINITY ZINC UPTAKE SYSTEM PROTEIN ZNUA"/>
    <property type="match status" value="1"/>
</dbReference>
<keyword evidence="6" id="KW-1185">Reference proteome</keyword>
<dbReference type="Pfam" id="PF01297">
    <property type="entry name" value="ZnuA"/>
    <property type="match status" value="1"/>
</dbReference>
<dbReference type="Gene3D" id="3.40.50.1980">
    <property type="entry name" value="Nitrogenase molybdenum iron protein domain"/>
    <property type="match status" value="2"/>
</dbReference>
<dbReference type="PROSITE" id="PS51257">
    <property type="entry name" value="PROKAR_LIPOPROTEIN"/>
    <property type="match status" value="1"/>
</dbReference>
<dbReference type="PROSITE" id="PS51318">
    <property type="entry name" value="TAT"/>
    <property type="match status" value="1"/>
</dbReference>
<dbReference type="InterPro" id="IPR006311">
    <property type="entry name" value="TAT_signal"/>
</dbReference>
<sequence length="345" mass="36673">MRDLTRRRLLTAAAASGAAVLAGCAGGDDEATASGETTAQASFFVFGEVAAHVAGDAAAADLLVPVGQHGHGWEPGPRVRGEIYAADLFVHGMPGFQPWVDDVLSDLAADDADVMAVDAGRTVDLLPAGGHEGEHDEVHTDHDGTETSHDGTETAHNGTESHDEHDHEGADPHFWMDPTRTADAVDAVEAAFAEVDPANEEAYAENATVFREELAALDDRIAEVVAAGSVDTLLVAGHDSFQYLAARYDIHVEALTGVSPDDRPTPRDIERAQEIIAEHDLRYVCADPLESQQAAEQLVAETDAEAVLPLTAMPGRTEAWAEKGWGYVEVMESVTLPTLERALET</sequence>
<dbReference type="RefSeq" id="WP_209492450.1">
    <property type="nucleotide sequence ID" value="NZ_JAGGLC010000006.1"/>
</dbReference>
<comment type="similarity">
    <text evidence="1">Belongs to the bacterial solute-binding protein 9 family.</text>
</comment>
<accession>A0A8T4H177</accession>
<feature type="compositionally biased region" description="Basic and acidic residues" evidence="4">
    <location>
        <begin position="131"/>
        <end position="171"/>
    </location>
</feature>